<accession>S9TIN1</accession>
<feature type="transmembrane region" description="Helical" evidence="1">
    <location>
        <begin position="41"/>
        <end position="61"/>
    </location>
</feature>
<evidence type="ECO:0000313" key="3">
    <source>
        <dbReference type="Proteomes" id="UP000015354"/>
    </source>
</evidence>
<evidence type="ECO:0008006" key="4">
    <source>
        <dbReference type="Google" id="ProtNLM"/>
    </source>
</evidence>
<dbReference type="AlphaFoldDB" id="S9TIN1"/>
<protein>
    <recommendedName>
        <fullName evidence="4">Transmembrane protein</fullName>
    </recommendedName>
</protein>
<name>S9TIN1_9TRYP</name>
<evidence type="ECO:0000256" key="1">
    <source>
        <dbReference type="SAM" id="Phobius"/>
    </source>
</evidence>
<feature type="transmembrane region" description="Helical" evidence="1">
    <location>
        <begin position="67"/>
        <end position="94"/>
    </location>
</feature>
<keyword evidence="1" id="KW-0472">Membrane</keyword>
<keyword evidence="3" id="KW-1185">Reference proteome</keyword>
<comment type="caution">
    <text evidence="2">The sequence shown here is derived from an EMBL/GenBank/DDBJ whole genome shotgun (WGS) entry which is preliminary data.</text>
</comment>
<organism evidence="2 3">
    <name type="scientific">Strigomonas culicis</name>
    <dbReference type="NCBI Taxonomy" id="28005"/>
    <lineage>
        <taxon>Eukaryota</taxon>
        <taxon>Discoba</taxon>
        <taxon>Euglenozoa</taxon>
        <taxon>Kinetoplastea</taxon>
        <taxon>Metakinetoplastina</taxon>
        <taxon>Trypanosomatida</taxon>
        <taxon>Trypanosomatidae</taxon>
        <taxon>Strigomonadinae</taxon>
        <taxon>Strigomonas</taxon>
    </lineage>
</organism>
<sequence>MNTSTPINYLLDDHRKGMATPRAERGPHCCRSRPVYKTSQWHFLSSLSFFFCLSFFPFSFVSVCLSILIFIVCMATSAVSSVFFFFLVSLFSFLKLK</sequence>
<keyword evidence="1" id="KW-1133">Transmembrane helix</keyword>
<proteinExistence type="predicted"/>
<evidence type="ECO:0000313" key="2">
    <source>
        <dbReference type="EMBL" id="EPY17942.1"/>
    </source>
</evidence>
<keyword evidence="1" id="KW-0812">Transmembrane</keyword>
<dbReference type="Proteomes" id="UP000015354">
    <property type="component" value="Unassembled WGS sequence"/>
</dbReference>
<dbReference type="EMBL" id="ATMH01010211">
    <property type="protein sequence ID" value="EPY17942.1"/>
    <property type="molecule type" value="Genomic_DNA"/>
</dbReference>
<reference evidence="2 3" key="1">
    <citation type="journal article" date="2013" name="PLoS ONE">
        <title>Predicting the Proteins of Angomonas deanei, Strigomonas culicis and Their Respective Endosymbionts Reveals New Aspects of the Trypanosomatidae Family.</title>
        <authorList>
            <person name="Motta M.C."/>
            <person name="Martins A.C."/>
            <person name="de Souza S.S."/>
            <person name="Catta-Preta C.M."/>
            <person name="Silva R."/>
            <person name="Klein C.C."/>
            <person name="de Almeida L.G."/>
            <person name="de Lima Cunha O."/>
            <person name="Ciapina L.P."/>
            <person name="Brocchi M."/>
            <person name="Colabardini A.C."/>
            <person name="de Araujo Lima B."/>
            <person name="Machado C.R."/>
            <person name="de Almeida Soares C.M."/>
            <person name="Probst C.M."/>
            <person name="de Menezes C.B."/>
            <person name="Thompson C.E."/>
            <person name="Bartholomeu D.C."/>
            <person name="Gradia D.F."/>
            <person name="Pavoni D.P."/>
            <person name="Grisard E.C."/>
            <person name="Fantinatti-Garboggini F."/>
            <person name="Marchini F.K."/>
            <person name="Rodrigues-Luiz G.F."/>
            <person name="Wagner G."/>
            <person name="Goldman G.H."/>
            <person name="Fietto J.L."/>
            <person name="Elias M.C."/>
            <person name="Goldman M.H."/>
            <person name="Sagot M.F."/>
            <person name="Pereira M."/>
            <person name="Stoco P.H."/>
            <person name="de Mendonca-Neto R.P."/>
            <person name="Teixeira S.M."/>
            <person name="Maciel T.E."/>
            <person name="de Oliveira Mendes T.A."/>
            <person name="Urmenyi T.P."/>
            <person name="de Souza W."/>
            <person name="Schenkman S."/>
            <person name="de Vasconcelos A.T."/>
        </authorList>
    </citation>
    <scope>NUCLEOTIDE SEQUENCE [LARGE SCALE GENOMIC DNA]</scope>
</reference>
<gene>
    <name evidence="2" type="ORF">STCU_10302</name>
</gene>